<protein>
    <submittedName>
        <fullName evidence="2">Uncharacterized protein</fullName>
    </submittedName>
</protein>
<reference evidence="2 3" key="1">
    <citation type="journal article" date="2014" name="Genome Biol. Evol.">
        <title>The genome of the myxosporean Thelohanellus kitauei shows adaptations to nutrient acquisition within its fish host.</title>
        <authorList>
            <person name="Yang Y."/>
            <person name="Xiong J."/>
            <person name="Zhou Z."/>
            <person name="Huo F."/>
            <person name="Miao W."/>
            <person name="Ran C."/>
            <person name="Liu Y."/>
            <person name="Zhang J."/>
            <person name="Feng J."/>
            <person name="Wang M."/>
            <person name="Wang M."/>
            <person name="Wang L."/>
            <person name="Yao B."/>
        </authorList>
    </citation>
    <scope>NUCLEOTIDE SEQUENCE [LARGE SCALE GENOMIC DNA]</scope>
    <source>
        <strain evidence="2">Wuqing</strain>
    </source>
</reference>
<dbReference type="EMBL" id="JWZT01002214">
    <property type="protein sequence ID" value="KII70026.1"/>
    <property type="molecule type" value="Genomic_DNA"/>
</dbReference>
<dbReference type="InterPro" id="IPR036397">
    <property type="entry name" value="RNaseH_sf"/>
</dbReference>
<proteinExistence type="predicted"/>
<feature type="compositionally biased region" description="Basic and acidic residues" evidence="1">
    <location>
        <begin position="145"/>
        <end position="157"/>
    </location>
</feature>
<accession>A0A0C2MRW9</accession>
<feature type="region of interest" description="Disordered" evidence="1">
    <location>
        <begin position="117"/>
        <end position="218"/>
    </location>
</feature>
<dbReference type="PANTHER" id="PTHR37984">
    <property type="entry name" value="PROTEIN CBG26694"/>
    <property type="match status" value="1"/>
</dbReference>
<organism evidence="2 3">
    <name type="scientific">Thelohanellus kitauei</name>
    <name type="common">Myxosporean</name>
    <dbReference type="NCBI Taxonomy" id="669202"/>
    <lineage>
        <taxon>Eukaryota</taxon>
        <taxon>Metazoa</taxon>
        <taxon>Cnidaria</taxon>
        <taxon>Myxozoa</taxon>
        <taxon>Myxosporea</taxon>
        <taxon>Bivalvulida</taxon>
        <taxon>Platysporina</taxon>
        <taxon>Myxobolidae</taxon>
        <taxon>Thelohanellus</taxon>
    </lineage>
</organism>
<dbReference type="Gene3D" id="3.30.420.10">
    <property type="entry name" value="Ribonuclease H-like superfamily/Ribonuclease H"/>
    <property type="match status" value="1"/>
</dbReference>
<dbReference type="Proteomes" id="UP000031668">
    <property type="component" value="Unassembled WGS sequence"/>
</dbReference>
<evidence type="ECO:0000313" key="2">
    <source>
        <dbReference type="EMBL" id="KII70026.1"/>
    </source>
</evidence>
<evidence type="ECO:0000313" key="3">
    <source>
        <dbReference type="Proteomes" id="UP000031668"/>
    </source>
</evidence>
<evidence type="ECO:0000256" key="1">
    <source>
        <dbReference type="SAM" id="MobiDB-lite"/>
    </source>
</evidence>
<keyword evidence="3" id="KW-1185">Reference proteome</keyword>
<dbReference type="InterPro" id="IPR050951">
    <property type="entry name" value="Retrovirus_Pol_polyprotein"/>
</dbReference>
<gene>
    <name evidence="2" type="ORF">RF11_01331</name>
</gene>
<dbReference type="OrthoDB" id="5983179at2759"/>
<sequence>MENITDIFRRLRVILYWYRNTPSTTTQRSPADIMLGRRLRTLLDNINPDVKDNTSRAVQRQKEYHDRHSKWREFEPDQPVWIKNELEPGYHSGTILRRTGELSYEVNVDGKVKRKHADHLNGRYPREEDADIHQNILPCDQVPDNSERREAQVRYENHSQQQRLSDISIDPSKDKPKNDVEADLPSDDKLQMKDQVPMTPTTLRRSTRQRKAPQHPYDVYLREWQQKHLVEEGESDVRD</sequence>
<dbReference type="PANTHER" id="PTHR37984:SF13">
    <property type="entry name" value="RIBONUCLEASE H"/>
    <property type="match status" value="1"/>
</dbReference>
<dbReference type="AlphaFoldDB" id="A0A0C2MRW9"/>
<name>A0A0C2MRW9_THEKT</name>
<feature type="compositionally biased region" description="Basic and acidic residues" evidence="1">
    <location>
        <begin position="171"/>
        <end position="192"/>
    </location>
</feature>
<dbReference type="GO" id="GO:0003676">
    <property type="term" value="F:nucleic acid binding"/>
    <property type="evidence" value="ECO:0007669"/>
    <property type="project" value="InterPro"/>
</dbReference>
<comment type="caution">
    <text evidence="2">The sequence shown here is derived from an EMBL/GenBank/DDBJ whole genome shotgun (WGS) entry which is preliminary data.</text>
</comment>
<feature type="compositionally biased region" description="Basic and acidic residues" evidence="1">
    <location>
        <begin position="118"/>
        <end position="127"/>
    </location>
</feature>